<dbReference type="EMBL" id="JABSTQ010002349">
    <property type="protein sequence ID" value="KAG0444205.1"/>
    <property type="molecule type" value="Genomic_DNA"/>
</dbReference>
<dbReference type="Proteomes" id="UP000805193">
    <property type="component" value="Unassembled WGS sequence"/>
</dbReference>
<evidence type="ECO:0000313" key="2">
    <source>
        <dbReference type="Proteomes" id="UP000805193"/>
    </source>
</evidence>
<accession>A0AC60QWW2</accession>
<sequence>MREFFEMARFPGVTACIDCTHVRINSPGGDDAEVYRNRKGVFSINVQASAACRPRRAGSGSTPKDPLTASSWRQPEALGKLRVDRAVFRELRRRLKIKERAQSGSLSVCREPTTAYDQRSGKPGNRAREAGGQDQRSPARDPRQAVRRVNSWTSVVKFVPDRAIGASDRDDRWKSCSSTDPTRTCKSCVRRMSASPGRVGFHPEGPVDGVVVAATRSTWETARCSEPAPVCLRPLARATLRSCQPRAVANLTNACDDPRPIIGQWTPRAVHGF</sequence>
<organism evidence="1 2">
    <name type="scientific">Ixodes persulcatus</name>
    <name type="common">Taiga tick</name>
    <dbReference type="NCBI Taxonomy" id="34615"/>
    <lineage>
        <taxon>Eukaryota</taxon>
        <taxon>Metazoa</taxon>
        <taxon>Ecdysozoa</taxon>
        <taxon>Arthropoda</taxon>
        <taxon>Chelicerata</taxon>
        <taxon>Arachnida</taxon>
        <taxon>Acari</taxon>
        <taxon>Parasitiformes</taxon>
        <taxon>Ixodida</taxon>
        <taxon>Ixodoidea</taxon>
        <taxon>Ixodidae</taxon>
        <taxon>Ixodinae</taxon>
        <taxon>Ixodes</taxon>
    </lineage>
</organism>
<gene>
    <name evidence="1" type="ORF">HPB47_014053</name>
</gene>
<keyword evidence="2" id="KW-1185">Reference proteome</keyword>
<name>A0AC60QWW2_IXOPE</name>
<evidence type="ECO:0000313" key="1">
    <source>
        <dbReference type="EMBL" id="KAG0444205.1"/>
    </source>
</evidence>
<proteinExistence type="predicted"/>
<reference evidence="1 2" key="1">
    <citation type="journal article" date="2020" name="Cell">
        <title>Large-Scale Comparative Analyses of Tick Genomes Elucidate Their Genetic Diversity and Vector Capacities.</title>
        <authorList>
            <consortium name="Tick Genome and Microbiome Consortium (TIGMIC)"/>
            <person name="Jia N."/>
            <person name="Wang J."/>
            <person name="Shi W."/>
            <person name="Du L."/>
            <person name="Sun Y."/>
            <person name="Zhan W."/>
            <person name="Jiang J.F."/>
            <person name="Wang Q."/>
            <person name="Zhang B."/>
            <person name="Ji P."/>
            <person name="Bell-Sakyi L."/>
            <person name="Cui X.M."/>
            <person name="Yuan T.T."/>
            <person name="Jiang B.G."/>
            <person name="Yang W.F."/>
            <person name="Lam T.T."/>
            <person name="Chang Q.C."/>
            <person name="Ding S.J."/>
            <person name="Wang X.J."/>
            <person name="Zhu J.G."/>
            <person name="Ruan X.D."/>
            <person name="Zhao L."/>
            <person name="Wei J.T."/>
            <person name="Ye R.Z."/>
            <person name="Que T.C."/>
            <person name="Du C.H."/>
            <person name="Zhou Y.H."/>
            <person name="Cheng J.X."/>
            <person name="Dai P.F."/>
            <person name="Guo W.B."/>
            <person name="Han X.H."/>
            <person name="Huang E.J."/>
            <person name="Li L.F."/>
            <person name="Wei W."/>
            <person name="Gao Y.C."/>
            <person name="Liu J.Z."/>
            <person name="Shao H.Z."/>
            <person name="Wang X."/>
            <person name="Wang C.C."/>
            <person name="Yang T.C."/>
            <person name="Huo Q.B."/>
            <person name="Li W."/>
            <person name="Chen H.Y."/>
            <person name="Chen S.E."/>
            <person name="Zhou L.G."/>
            <person name="Ni X.B."/>
            <person name="Tian J.H."/>
            <person name="Sheng Y."/>
            <person name="Liu T."/>
            <person name="Pan Y.S."/>
            <person name="Xia L.Y."/>
            <person name="Li J."/>
            <person name="Zhao F."/>
            <person name="Cao W.C."/>
        </authorList>
    </citation>
    <scope>NUCLEOTIDE SEQUENCE [LARGE SCALE GENOMIC DNA]</scope>
    <source>
        <strain evidence="1">Iper-2018</strain>
    </source>
</reference>
<comment type="caution">
    <text evidence="1">The sequence shown here is derived from an EMBL/GenBank/DDBJ whole genome shotgun (WGS) entry which is preliminary data.</text>
</comment>
<protein>
    <submittedName>
        <fullName evidence="1">Uncharacterized protein</fullName>
    </submittedName>
</protein>